<accession>A0ABV0LDL0</accession>
<feature type="chain" id="PRO_5046710330" description="Secreted protein" evidence="1">
    <location>
        <begin position="24"/>
        <end position="89"/>
    </location>
</feature>
<sequence>MTGAVLALATGGLIALGTTPASAVDTGYWIRSSFTSSTPPPYDALVADTRSAADAKCVDTYGFRAREVKPEAWGGGAGNWQLFWRCYRN</sequence>
<evidence type="ECO:0000313" key="2">
    <source>
        <dbReference type="EMBL" id="MEQ0560366.1"/>
    </source>
</evidence>
<keyword evidence="1" id="KW-0732">Signal</keyword>
<name>A0ABV0LDL0_9PSEU</name>
<dbReference type="Proteomes" id="UP001440984">
    <property type="component" value="Unassembled WGS sequence"/>
</dbReference>
<organism evidence="2 3">
    <name type="scientific">Amycolatopsis melonis</name>
    <dbReference type="NCBI Taxonomy" id="3156488"/>
    <lineage>
        <taxon>Bacteria</taxon>
        <taxon>Bacillati</taxon>
        <taxon>Actinomycetota</taxon>
        <taxon>Actinomycetes</taxon>
        <taxon>Pseudonocardiales</taxon>
        <taxon>Pseudonocardiaceae</taxon>
        <taxon>Amycolatopsis</taxon>
    </lineage>
</organism>
<evidence type="ECO:0000256" key="1">
    <source>
        <dbReference type="SAM" id="SignalP"/>
    </source>
</evidence>
<evidence type="ECO:0000313" key="3">
    <source>
        <dbReference type="Proteomes" id="UP001440984"/>
    </source>
</evidence>
<feature type="signal peptide" evidence="1">
    <location>
        <begin position="1"/>
        <end position="23"/>
    </location>
</feature>
<dbReference type="EMBL" id="JBDZYD010000005">
    <property type="protein sequence ID" value="MEQ0560366.1"/>
    <property type="molecule type" value="Genomic_DNA"/>
</dbReference>
<gene>
    <name evidence="2" type="ORF">ABJI51_14855</name>
</gene>
<protein>
    <recommendedName>
        <fullName evidence="4">Secreted protein</fullName>
    </recommendedName>
</protein>
<dbReference type="RefSeq" id="WP_348951165.1">
    <property type="nucleotide sequence ID" value="NZ_JBDZYD010000005.1"/>
</dbReference>
<comment type="caution">
    <text evidence="2">The sequence shown here is derived from an EMBL/GenBank/DDBJ whole genome shotgun (WGS) entry which is preliminary data.</text>
</comment>
<proteinExistence type="predicted"/>
<evidence type="ECO:0008006" key="4">
    <source>
        <dbReference type="Google" id="ProtNLM"/>
    </source>
</evidence>
<keyword evidence="3" id="KW-1185">Reference proteome</keyword>
<reference evidence="2 3" key="1">
    <citation type="submission" date="2024-05" db="EMBL/GenBank/DDBJ databases">
        <authorList>
            <person name="Zhao H."/>
            <person name="Xu Y."/>
            <person name="Lin S."/>
            <person name="Spain J.C."/>
            <person name="Zhou N.-Y."/>
        </authorList>
    </citation>
    <scope>NUCLEOTIDE SEQUENCE [LARGE SCALE GENOMIC DNA]</scope>
    <source>
        <strain evidence="2 3">NEAU-NG30</strain>
    </source>
</reference>